<evidence type="ECO:0000313" key="3">
    <source>
        <dbReference type="Proteomes" id="UP000801492"/>
    </source>
</evidence>
<dbReference type="AlphaFoldDB" id="A0A8K0CEI0"/>
<feature type="chain" id="PRO_5035458192" evidence="1">
    <location>
        <begin position="19"/>
        <end position="136"/>
    </location>
</feature>
<protein>
    <submittedName>
        <fullName evidence="2">Uncharacterized protein</fullName>
    </submittedName>
</protein>
<sequence>MKVIVAVCLVVAVGVAHGGLLASTLVRTPSLDSAIIKSDRIGGNFAYSTVEGHAYAALAPIVHQSVVAAPFGFAHYPFIHHQSVIAAHPIISHPGIIAQAPIITSPIVAAPAPIAPVAENPSAVAIDEDTVAVESA</sequence>
<proteinExistence type="predicted"/>
<dbReference type="Proteomes" id="UP000801492">
    <property type="component" value="Unassembled WGS sequence"/>
</dbReference>
<comment type="caution">
    <text evidence="2">The sequence shown here is derived from an EMBL/GenBank/DDBJ whole genome shotgun (WGS) entry which is preliminary data.</text>
</comment>
<keyword evidence="1" id="KW-0732">Signal</keyword>
<dbReference type="OrthoDB" id="8250900at2759"/>
<reference evidence="2" key="1">
    <citation type="submission" date="2019-08" db="EMBL/GenBank/DDBJ databases">
        <title>The genome of the North American firefly Photinus pyralis.</title>
        <authorList>
            <consortium name="Photinus pyralis genome working group"/>
            <person name="Fallon T.R."/>
            <person name="Sander Lower S.E."/>
            <person name="Weng J.-K."/>
        </authorList>
    </citation>
    <scope>NUCLEOTIDE SEQUENCE</scope>
    <source>
        <strain evidence="2">TRF0915ILg1</strain>
        <tissue evidence="2">Whole body</tissue>
    </source>
</reference>
<dbReference type="EMBL" id="VTPC01090564">
    <property type="protein sequence ID" value="KAF2883068.1"/>
    <property type="molecule type" value="Genomic_DNA"/>
</dbReference>
<gene>
    <name evidence="2" type="ORF">ILUMI_23101</name>
</gene>
<accession>A0A8K0CEI0</accession>
<feature type="signal peptide" evidence="1">
    <location>
        <begin position="1"/>
        <end position="18"/>
    </location>
</feature>
<name>A0A8K0CEI0_IGNLU</name>
<evidence type="ECO:0000313" key="2">
    <source>
        <dbReference type="EMBL" id="KAF2883068.1"/>
    </source>
</evidence>
<keyword evidence="3" id="KW-1185">Reference proteome</keyword>
<organism evidence="2 3">
    <name type="scientific">Ignelater luminosus</name>
    <name type="common">Cucubano</name>
    <name type="synonym">Pyrophorus luminosus</name>
    <dbReference type="NCBI Taxonomy" id="2038154"/>
    <lineage>
        <taxon>Eukaryota</taxon>
        <taxon>Metazoa</taxon>
        <taxon>Ecdysozoa</taxon>
        <taxon>Arthropoda</taxon>
        <taxon>Hexapoda</taxon>
        <taxon>Insecta</taxon>
        <taxon>Pterygota</taxon>
        <taxon>Neoptera</taxon>
        <taxon>Endopterygota</taxon>
        <taxon>Coleoptera</taxon>
        <taxon>Polyphaga</taxon>
        <taxon>Elateriformia</taxon>
        <taxon>Elateroidea</taxon>
        <taxon>Elateridae</taxon>
        <taxon>Agrypninae</taxon>
        <taxon>Pyrophorini</taxon>
        <taxon>Ignelater</taxon>
    </lineage>
</organism>
<evidence type="ECO:0000256" key="1">
    <source>
        <dbReference type="SAM" id="SignalP"/>
    </source>
</evidence>